<keyword evidence="1" id="KW-0472">Membrane</keyword>
<reference evidence="2 3" key="1">
    <citation type="journal article" date="2016" name="Microbiol. Immunol.">
        <title>Complete genome sequence of Streptococcus troglodytae TKU31 isolated from the oral cavity of a chimpanzee (Pan troglodytes).</title>
        <authorList>
            <person name="Okamoto M."/>
            <person name="Naito M."/>
            <person name="Miyanohara M."/>
            <person name="Imai S."/>
            <person name="Nomura Y."/>
            <person name="Saito W."/>
            <person name="Momoi Y."/>
            <person name="Takada K."/>
            <person name="Miyabe-Nishiwaki T."/>
            <person name="Tomonaga M."/>
            <person name="Hanada N."/>
        </authorList>
    </citation>
    <scope>NUCLEOTIDE SEQUENCE [LARGE SCALE GENOMIC DNA]</scope>
    <source>
        <strain evidence="3">TKU 31</strain>
    </source>
</reference>
<evidence type="ECO:0000313" key="2">
    <source>
        <dbReference type="EMBL" id="BAQ24711.1"/>
    </source>
</evidence>
<gene>
    <name evidence="2" type="ORF">SRT_14500</name>
</gene>
<evidence type="ECO:0000313" key="3">
    <source>
        <dbReference type="Proteomes" id="UP000217758"/>
    </source>
</evidence>
<dbReference type="Proteomes" id="UP000217758">
    <property type="component" value="Chromosome"/>
</dbReference>
<name>A0A1L7LKK7_9STRE</name>
<proteinExistence type="predicted"/>
<keyword evidence="1" id="KW-0812">Transmembrane</keyword>
<evidence type="ECO:0000256" key="1">
    <source>
        <dbReference type="SAM" id="Phobius"/>
    </source>
</evidence>
<accession>A0A1L7LKK7</accession>
<feature type="transmembrane region" description="Helical" evidence="1">
    <location>
        <begin position="6"/>
        <end position="27"/>
    </location>
</feature>
<keyword evidence="1" id="KW-1133">Transmembrane helix</keyword>
<dbReference type="AlphaFoldDB" id="A0A1L7LKK7"/>
<protein>
    <submittedName>
        <fullName evidence="2">Uncharacterized protein</fullName>
    </submittedName>
</protein>
<dbReference type="EMBL" id="AP014612">
    <property type="protein sequence ID" value="BAQ24711.1"/>
    <property type="molecule type" value="Genomic_DNA"/>
</dbReference>
<organism evidence="2 3">
    <name type="scientific">Streptococcus troglodytae</name>
    <dbReference type="NCBI Taxonomy" id="1111760"/>
    <lineage>
        <taxon>Bacteria</taxon>
        <taxon>Bacillati</taxon>
        <taxon>Bacillota</taxon>
        <taxon>Bacilli</taxon>
        <taxon>Lactobacillales</taxon>
        <taxon>Streptococcaceae</taxon>
        <taxon>Streptococcus</taxon>
    </lineage>
</organism>
<keyword evidence="3" id="KW-1185">Reference proteome</keyword>
<dbReference type="KEGG" id="strg:SRT_14500"/>
<sequence>MNAWWALGIALFMTIDFIWTVSDLASFQRAALSLEQKVSAEGKDIQAYLREIWGNLEEETDFFI</sequence>